<evidence type="ECO:0000313" key="3">
    <source>
        <dbReference type="Proteomes" id="UP001596106"/>
    </source>
</evidence>
<dbReference type="CDD" id="cd04179">
    <property type="entry name" value="DPM_DPG-synthase_like"/>
    <property type="match status" value="1"/>
</dbReference>
<reference evidence="3" key="1">
    <citation type="journal article" date="2019" name="Int. J. Syst. Evol. Microbiol.">
        <title>The Global Catalogue of Microorganisms (GCM) 10K type strain sequencing project: providing services to taxonomists for standard genome sequencing and annotation.</title>
        <authorList>
            <consortium name="The Broad Institute Genomics Platform"/>
            <consortium name="The Broad Institute Genome Sequencing Center for Infectious Disease"/>
            <person name="Wu L."/>
            <person name="Ma J."/>
        </authorList>
    </citation>
    <scope>NUCLEOTIDE SEQUENCE [LARGE SCALE GENOMIC DNA]</scope>
    <source>
        <strain evidence="3">CCUG 55250</strain>
    </source>
</reference>
<feature type="domain" description="Glycosyltransferase 2-like" evidence="1">
    <location>
        <begin position="7"/>
        <end position="164"/>
    </location>
</feature>
<sequence length="227" mass="26445">MNERVFVLIPSYNEGKVIRQTIRSLEGKPYTLVVIDDASTDSTYNAVRDLPVYYLRHEINLGQGAALQTGMDFARLHDADIVVHFDADGQHNPADIPRFIDVLRTQRVDIVLGSRFLRREDLKAVPRFRRLLLRLARLANGLLTGLWLTDAHNGFRVMNWRALKAIQLKENRMAHATELLMQIRRNRLRYIEQPTHITYTTYSQEKGQRWSGAINILIDVFINKYFR</sequence>
<dbReference type="InterPro" id="IPR029044">
    <property type="entry name" value="Nucleotide-diphossugar_trans"/>
</dbReference>
<dbReference type="InterPro" id="IPR001173">
    <property type="entry name" value="Glyco_trans_2-like"/>
</dbReference>
<accession>A0ABW0IEJ7</accession>
<keyword evidence="3" id="KW-1185">Reference proteome</keyword>
<dbReference type="EMBL" id="JBHSMA010000004">
    <property type="protein sequence ID" value="MFC5410895.1"/>
    <property type="molecule type" value="Genomic_DNA"/>
</dbReference>
<proteinExistence type="predicted"/>
<comment type="caution">
    <text evidence="2">The sequence shown here is derived from an EMBL/GenBank/DDBJ whole genome shotgun (WGS) entry which is preliminary data.</text>
</comment>
<evidence type="ECO:0000259" key="1">
    <source>
        <dbReference type="Pfam" id="PF00535"/>
    </source>
</evidence>
<gene>
    <name evidence="2" type="ORF">ACFPMF_16365</name>
</gene>
<dbReference type="PANTHER" id="PTHR48090">
    <property type="entry name" value="UNDECAPRENYL-PHOSPHATE 4-DEOXY-4-FORMAMIDO-L-ARABINOSE TRANSFERASE-RELATED"/>
    <property type="match status" value="1"/>
</dbReference>
<dbReference type="RefSeq" id="WP_379847060.1">
    <property type="nucleotide sequence ID" value="NZ_JBHSMA010000004.1"/>
</dbReference>
<dbReference type="Gene3D" id="3.90.550.10">
    <property type="entry name" value="Spore Coat Polysaccharide Biosynthesis Protein SpsA, Chain A"/>
    <property type="match status" value="1"/>
</dbReference>
<dbReference type="PANTHER" id="PTHR48090:SF7">
    <property type="entry name" value="RFBJ PROTEIN"/>
    <property type="match status" value="1"/>
</dbReference>
<dbReference type="InterPro" id="IPR050256">
    <property type="entry name" value="Glycosyltransferase_2"/>
</dbReference>
<dbReference type="Pfam" id="PF00535">
    <property type="entry name" value="Glycos_transf_2"/>
    <property type="match status" value="1"/>
</dbReference>
<organism evidence="2 3">
    <name type="scientific">Larkinella bovis</name>
    <dbReference type="NCBI Taxonomy" id="683041"/>
    <lineage>
        <taxon>Bacteria</taxon>
        <taxon>Pseudomonadati</taxon>
        <taxon>Bacteroidota</taxon>
        <taxon>Cytophagia</taxon>
        <taxon>Cytophagales</taxon>
        <taxon>Spirosomataceae</taxon>
        <taxon>Larkinella</taxon>
    </lineage>
</organism>
<name>A0ABW0IEJ7_9BACT</name>
<protein>
    <submittedName>
        <fullName evidence="2">Glycosyltransferase family 2 protein</fullName>
    </submittedName>
</protein>
<evidence type="ECO:0000313" key="2">
    <source>
        <dbReference type="EMBL" id="MFC5410895.1"/>
    </source>
</evidence>
<dbReference type="Proteomes" id="UP001596106">
    <property type="component" value="Unassembled WGS sequence"/>
</dbReference>
<dbReference type="SUPFAM" id="SSF53448">
    <property type="entry name" value="Nucleotide-diphospho-sugar transferases"/>
    <property type="match status" value="1"/>
</dbReference>